<gene>
    <name evidence="4" type="ORF">FNH13_02095</name>
</gene>
<dbReference type="EMBL" id="CP041616">
    <property type="protein sequence ID" value="QDO87269.1"/>
    <property type="molecule type" value="Genomic_DNA"/>
</dbReference>
<feature type="region of interest" description="Disordered" evidence="2">
    <location>
        <begin position="161"/>
        <end position="180"/>
    </location>
</feature>
<keyword evidence="5" id="KW-1185">Reference proteome</keyword>
<dbReference type="SUPFAM" id="SSF52038">
    <property type="entry name" value="Barstar-related"/>
    <property type="match status" value="1"/>
</dbReference>
<dbReference type="RefSeq" id="WP_143781927.1">
    <property type="nucleotide sequence ID" value="NZ_CP041616.1"/>
</dbReference>
<dbReference type="Pfam" id="PF01337">
    <property type="entry name" value="Barstar"/>
    <property type="match status" value="1"/>
</dbReference>
<dbReference type="InterPro" id="IPR035905">
    <property type="entry name" value="Barstar-like_sf"/>
</dbReference>
<dbReference type="Proteomes" id="UP000315395">
    <property type="component" value="Chromosome"/>
</dbReference>
<accession>A0A516G6X1</accession>
<evidence type="ECO:0000313" key="5">
    <source>
        <dbReference type="Proteomes" id="UP000315395"/>
    </source>
</evidence>
<dbReference type="InterPro" id="IPR000468">
    <property type="entry name" value="Barstar"/>
</dbReference>
<evidence type="ECO:0000256" key="1">
    <source>
        <dbReference type="ARBA" id="ARBA00006845"/>
    </source>
</evidence>
<name>A0A516G6X1_9MICO</name>
<feature type="domain" description="Barstar (barnase inhibitor)" evidence="3">
    <location>
        <begin position="61"/>
        <end position="138"/>
    </location>
</feature>
<organism evidence="4 5">
    <name type="scientific">Ornithinimicrobium ciconiae</name>
    <dbReference type="NCBI Taxonomy" id="2594265"/>
    <lineage>
        <taxon>Bacteria</taxon>
        <taxon>Bacillati</taxon>
        <taxon>Actinomycetota</taxon>
        <taxon>Actinomycetes</taxon>
        <taxon>Micrococcales</taxon>
        <taxon>Ornithinimicrobiaceae</taxon>
        <taxon>Ornithinimicrobium</taxon>
    </lineage>
</organism>
<dbReference type="AlphaFoldDB" id="A0A516G6X1"/>
<dbReference type="OrthoDB" id="4866960at2"/>
<proteinExistence type="inferred from homology"/>
<evidence type="ECO:0000256" key="2">
    <source>
        <dbReference type="SAM" id="MobiDB-lite"/>
    </source>
</evidence>
<protein>
    <submittedName>
        <fullName evidence="4">Barstar family protein</fullName>
    </submittedName>
</protein>
<evidence type="ECO:0000313" key="4">
    <source>
        <dbReference type="EMBL" id="QDO87269.1"/>
    </source>
</evidence>
<comment type="similarity">
    <text evidence="1">Belongs to the barstar family.</text>
</comment>
<dbReference type="Gene3D" id="3.30.370.10">
    <property type="entry name" value="Barstar-like"/>
    <property type="match status" value="1"/>
</dbReference>
<dbReference type="KEGG" id="orz:FNH13_02095"/>
<evidence type="ECO:0000259" key="3">
    <source>
        <dbReference type="Pfam" id="PF01337"/>
    </source>
</evidence>
<sequence>MPTGRASHPIGVRSVLPALGGQGVLLAAAADADRIRHALADAGFAIVEADLSARDQRADPTTLRTAQATIAEALYLPETAGRNLDAMVDSLRDLATWWPEDERILLLLHSAEALVQSDLPGWHTLTEILRDASRDLWQGGAPGDRVFETVALVDRHGVPSLPTEPLANAVPDGPDLEDGA</sequence>
<reference evidence="4 5" key="1">
    <citation type="submission" date="2019-07" db="EMBL/GenBank/DDBJ databases">
        <title>complete genome sequencing of Ornithinimicrobium sp. H23M54.</title>
        <authorList>
            <person name="Bae J.-W."/>
            <person name="Lee S.-Y."/>
        </authorList>
    </citation>
    <scope>NUCLEOTIDE SEQUENCE [LARGE SCALE GENOMIC DNA]</scope>
    <source>
        <strain evidence="4 5">H23M54</strain>
    </source>
</reference>